<organism evidence="1 2">
    <name type="scientific">Fusarium decemcellulare</name>
    <dbReference type="NCBI Taxonomy" id="57161"/>
    <lineage>
        <taxon>Eukaryota</taxon>
        <taxon>Fungi</taxon>
        <taxon>Dikarya</taxon>
        <taxon>Ascomycota</taxon>
        <taxon>Pezizomycotina</taxon>
        <taxon>Sordariomycetes</taxon>
        <taxon>Hypocreomycetidae</taxon>
        <taxon>Hypocreales</taxon>
        <taxon>Nectriaceae</taxon>
        <taxon>Fusarium</taxon>
        <taxon>Fusarium decemcellulare species complex</taxon>
    </lineage>
</organism>
<comment type="caution">
    <text evidence="1">The sequence shown here is derived from an EMBL/GenBank/DDBJ whole genome shotgun (WGS) entry which is preliminary data.</text>
</comment>
<name>A0ACC1SSF7_9HYPO</name>
<evidence type="ECO:0000313" key="2">
    <source>
        <dbReference type="Proteomes" id="UP001148629"/>
    </source>
</evidence>
<sequence length="718" mass="81256">MDQAHQPRAERKRTFTGCRTCRNRHVKCDDAHPECGPCRQMGLACGGYWAPLLWITEGMTSQPKERQGRRGFEYRYPVLSDAQRRQMSGEISQSLGRRSASEHIARLEASCYRLQNRGGAIPDLFRGPFGVFPVHQQEPYAAPSSPKPNDLVNVDLQPGQDKESNAVEQSTQWSQWCPDFEAADPDDFLHSLDAEINLDQWTGSNQVGEPLFDPLLTDSLLDLTGQNLHYMDSDLSFGVPNDDLTNSQRHNLVASPPRLPSPSIPIFAPDLTPTQQPILPAHSEPLLRHYKQEIYEAGLYQSKRDSPWRLIFFPCALETFAELSLWRSTSQTRFALLYGLLALSAFRLHIKGESDFHGCSWHDIGVQYQKKAQSHLRAALKAEMTGAGQARYKELLMAILAISMISLSKGGSSSQVFLLDAERFIRRQGLVDDIPFEFRLLHHMYSHLRVLAEGIGACLETPTDDPTRGYNEPPEKDGKFCLAEECYDIGLDPSEEKTPDVGFTDIHLQVQGQWNKTLFPSIYRFPESLWTLLSQTVATVNEKARIESLDPPNRALTDALTHHIQNLEQTIWAWTLTSDLIGPPRPDHRGSSENQDPLAEFLAQGLHQALILYFYRRMFNLSPMLLQDVVGRALDHLERCVTRVNDQDLGMCIAWATLTTACEAMTPALQEKALKILSVTDEQEIIVTKRPAKEVVTKLWEQHRVSGDQSLCWRRYLA</sequence>
<dbReference type="Proteomes" id="UP001148629">
    <property type="component" value="Unassembled WGS sequence"/>
</dbReference>
<dbReference type="EMBL" id="JANRMS010000159">
    <property type="protein sequence ID" value="KAJ3545201.1"/>
    <property type="molecule type" value="Genomic_DNA"/>
</dbReference>
<gene>
    <name evidence="1" type="ORF">NM208_g2618</name>
</gene>
<proteinExistence type="predicted"/>
<evidence type="ECO:0000313" key="1">
    <source>
        <dbReference type="EMBL" id="KAJ3545201.1"/>
    </source>
</evidence>
<accession>A0ACC1SSF7</accession>
<keyword evidence="2" id="KW-1185">Reference proteome</keyword>
<reference evidence="1" key="1">
    <citation type="submission" date="2022-08" db="EMBL/GenBank/DDBJ databases">
        <title>Genome Sequence of Fusarium decemcellulare.</title>
        <authorList>
            <person name="Buettner E."/>
        </authorList>
    </citation>
    <scope>NUCLEOTIDE SEQUENCE</scope>
    <source>
        <strain evidence="1">Babe19</strain>
    </source>
</reference>
<protein>
    <submittedName>
        <fullName evidence="1">Uncharacterized protein</fullName>
    </submittedName>
</protein>